<feature type="transmembrane region" description="Helical" evidence="1">
    <location>
        <begin position="130"/>
        <end position="151"/>
    </location>
</feature>
<sequence>MSLLMYFTEGHSTWWHMHGLCSIVWLCLALGLCTRRFFGVSKALSHLWLWRSLVYHHFRSFVGCHYQEPSFGSQRHAYGSDIWLVGCSPTQDAHRCLHMLGVTHPWALVVCWSILLGYLIFLFAQIESIFGNEAAAIQTCFLVGGKFKILLMVENATGRRKRIIDPSIEMEVRSRVMINGLVVCLSFVLDSKLESDPSMCPAEMYR</sequence>
<gene>
    <name evidence="2" type="ORF">BRARA_I04519</name>
</gene>
<accession>A0A397YDK5</accession>
<keyword evidence="1" id="KW-1133">Transmembrane helix</keyword>
<proteinExistence type="predicted"/>
<keyword evidence="1" id="KW-0812">Transmembrane</keyword>
<organism evidence="2 3">
    <name type="scientific">Brassica campestris</name>
    <name type="common">Field mustard</name>
    <dbReference type="NCBI Taxonomy" id="3711"/>
    <lineage>
        <taxon>Eukaryota</taxon>
        <taxon>Viridiplantae</taxon>
        <taxon>Streptophyta</taxon>
        <taxon>Embryophyta</taxon>
        <taxon>Tracheophyta</taxon>
        <taxon>Spermatophyta</taxon>
        <taxon>Magnoliopsida</taxon>
        <taxon>eudicotyledons</taxon>
        <taxon>Gunneridae</taxon>
        <taxon>Pentapetalae</taxon>
        <taxon>rosids</taxon>
        <taxon>malvids</taxon>
        <taxon>Brassicales</taxon>
        <taxon>Brassicaceae</taxon>
        <taxon>Brassiceae</taxon>
        <taxon>Brassica</taxon>
    </lineage>
</organism>
<dbReference type="Proteomes" id="UP000264353">
    <property type="component" value="Chromosome A9"/>
</dbReference>
<dbReference type="AlphaFoldDB" id="A0A397YDK5"/>
<protein>
    <submittedName>
        <fullName evidence="2">Uncharacterized protein</fullName>
    </submittedName>
</protein>
<keyword evidence="1" id="KW-0472">Membrane</keyword>
<evidence type="ECO:0000256" key="1">
    <source>
        <dbReference type="SAM" id="Phobius"/>
    </source>
</evidence>
<feature type="transmembrane region" description="Helical" evidence="1">
    <location>
        <begin position="105"/>
        <end position="124"/>
    </location>
</feature>
<evidence type="ECO:0000313" key="3">
    <source>
        <dbReference type="Proteomes" id="UP000264353"/>
    </source>
</evidence>
<evidence type="ECO:0000313" key="2">
    <source>
        <dbReference type="EMBL" id="RID47963.1"/>
    </source>
</evidence>
<reference evidence="2 3" key="1">
    <citation type="submission" date="2018-06" db="EMBL/GenBank/DDBJ databases">
        <title>WGS assembly of Brassica rapa FPsc.</title>
        <authorList>
            <person name="Bowman J."/>
            <person name="Kohchi T."/>
            <person name="Yamato K."/>
            <person name="Jenkins J."/>
            <person name="Shu S."/>
            <person name="Ishizaki K."/>
            <person name="Yamaoka S."/>
            <person name="Nishihama R."/>
            <person name="Nakamura Y."/>
            <person name="Berger F."/>
            <person name="Adam C."/>
            <person name="Aki S."/>
            <person name="Althoff F."/>
            <person name="Araki T."/>
            <person name="Arteaga-Vazquez M."/>
            <person name="Balasubrmanian S."/>
            <person name="Bauer D."/>
            <person name="Boehm C."/>
            <person name="Briginshaw L."/>
            <person name="Caballero-Perez J."/>
            <person name="Catarino B."/>
            <person name="Chen F."/>
            <person name="Chiyoda S."/>
            <person name="Chovatia M."/>
            <person name="Davies K."/>
            <person name="Delmans M."/>
            <person name="Demura T."/>
            <person name="Dierschke T."/>
            <person name="Dolan L."/>
            <person name="Dorantes-Acosta A."/>
            <person name="Eklund D."/>
            <person name="Florent S."/>
            <person name="Flores-Sandoval E."/>
            <person name="Fujiyama A."/>
            <person name="Fukuzawa H."/>
            <person name="Galik B."/>
            <person name="Grimanelli D."/>
            <person name="Grimwood J."/>
            <person name="Grossniklaus U."/>
            <person name="Hamada T."/>
            <person name="Haseloff J."/>
            <person name="Hetherington A."/>
            <person name="Higo A."/>
            <person name="Hirakawa Y."/>
            <person name="Hundley H."/>
            <person name="Ikeda Y."/>
            <person name="Inoue K."/>
            <person name="Inoue S."/>
            <person name="Ishida S."/>
            <person name="Jia Q."/>
            <person name="Kakita M."/>
            <person name="Kanazawa T."/>
            <person name="Kawai Y."/>
            <person name="Kawashima T."/>
            <person name="Kennedy M."/>
            <person name="Kinose K."/>
            <person name="Kinoshita T."/>
            <person name="Kohara Y."/>
            <person name="Koide E."/>
            <person name="Komatsu K."/>
            <person name="Kopischke S."/>
            <person name="Kubo M."/>
            <person name="Kyozuka J."/>
            <person name="Lagercrantz U."/>
            <person name="Lin S."/>
            <person name="Lindquist E."/>
            <person name="Lipzen A."/>
            <person name="Lu C."/>
            <person name="Luna E."/>
            <person name="Martienssen R."/>
            <person name="Minamino N."/>
            <person name="Mizutani M."/>
            <person name="Mizutani M."/>
            <person name="Mochizuki N."/>
            <person name="Monte I."/>
            <person name="Mosher R."/>
            <person name="Nagasaki H."/>
            <person name="Nakagami H."/>
            <person name="Naramoto S."/>
            <person name="Nishitani K."/>
            <person name="Ohtani M."/>
            <person name="Okamoto T."/>
            <person name="Okumura M."/>
            <person name="Phillips J."/>
            <person name="Pollak B."/>
            <person name="Reinders A."/>
            <person name="Roevekamp M."/>
            <person name="Sano R."/>
            <person name="Sawa S."/>
            <person name="Schmid M."/>
            <person name="Shirakawa M."/>
            <person name="Solano R."/>
            <person name="Spunde A."/>
            <person name="Suetsugu N."/>
            <person name="Sugano S."/>
            <person name="Sugiyama A."/>
            <person name="Sun R."/>
            <person name="Suzuki Y."/>
            <person name="Takenaka M."/>
            <person name="Takezawa D."/>
            <person name="Tomogane H."/>
            <person name="Tsuzuki M."/>
            <person name="Ueda T."/>
            <person name="Umeda M."/>
            <person name="Ward J."/>
            <person name="Watanabe Y."/>
            <person name="Yazaki K."/>
            <person name="Yokoyama R."/>
            <person name="Yoshitake Y."/>
            <person name="Yotsui I."/>
            <person name="Zachgo S."/>
            <person name="Schmutz J."/>
        </authorList>
    </citation>
    <scope>NUCLEOTIDE SEQUENCE [LARGE SCALE GENOMIC DNA]</scope>
    <source>
        <strain evidence="3">cv. B-3</strain>
    </source>
</reference>
<dbReference type="EMBL" id="CM010636">
    <property type="protein sequence ID" value="RID47963.1"/>
    <property type="molecule type" value="Genomic_DNA"/>
</dbReference>
<feature type="transmembrane region" description="Helical" evidence="1">
    <location>
        <begin position="14"/>
        <end position="33"/>
    </location>
</feature>
<name>A0A397YDK5_BRACM</name>